<reference evidence="1" key="1">
    <citation type="journal article" date="2023" name="G3 (Bethesda)">
        <title>A reference genome for the long-term kleptoplast-retaining sea slug Elysia crispata morphotype clarki.</title>
        <authorList>
            <person name="Eastman K.E."/>
            <person name="Pendleton A.L."/>
            <person name="Shaikh M.A."/>
            <person name="Suttiyut T."/>
            <person name="Ogas R."/>
            <person name="Tomko P."/>
            <person name="Gavelis G."/>
            <person name="Widhalm J.R."/>
            <person name="Wisecaver J.H."/>
        </authorList>
    </citation>
    <scope>NUCLEOTIDE SEQUENCE</scope>
    <source>
        <strain evidence="1">ECLA1</strain>
    </source>
</reference>
<evidence type="ECO:0000313" key="1">
    <source>
        <dbReference type="EMBL" id="KAK3787971.1"/>
    </source>
</evidence>
<sequence>MIHVSLPTSTSGKRHVSLRGEADLVMTDVALDTRLQRSGKPLSVSVKKSQRSAHQACPSNPAELWQEFQNEKSKDFFHALQLTEEAAYNMALLKVEDIIFTIDGSSLETYGFTKMQMEEWAKNIQEKNTITVKTSNAWLNLICNT</sequence>
<protein>
    <submittedName>
        <fullName evidence="1">Uncharacterized protein</fullName>
    </submittedName>
</protein>
<dbReference type="AlphaFoldDB" id="A0AAE1AIP7"/>
<keyword evidence="2" id="KW-1185">Reference proteome</keyword>
<accession>A0AAE1AIP7</accession>
<comment type="caution">
    <text evidence="1">The sequence shown here is derived from an EMBL/GenBank/DDBJ whole genome shotgun (WGS) entry which is preliminary data.</text>
</comment>
<dbReference type="EMBL" id="JAWDGP010001816">
    <property type="protein sequence ID" value="KAK3787971.1"/>
    <property type="molecule type" value="Genomic_DNA"/>
</dbReference>
<dbReference type="Proteomes" id="UP001283361">
    <property type="component" value="Unassembled WGS sequence"/>
</dbReference>
<gene>
    <name evidence="1" type="ORF">RRG08_020924</name>
</gene>
<proteinExistence type="predicted"/>
<evidence type="ECO:0000313" key="2">
    <source>
        <dbReference type="Proteomes" id="UP001283361"/>
    </source>
</evidence>
<name>A0AAE1AIP7_9GAST</name>
<organism evidence="1 2">
    <name type="scientific">Elysia crispata</name>
    <name type="common">lettuce slug</name>
    <dbReference type="NCBI Taxonomy" id="231223"/>
    <lineage>
        <taxon>Eukaryota</taxon>
        <taxon>Metazoa</taxon>
        <taxon>Spiralia</taxon>
        <taxon>Lophotrochozoa</taxon>
        <taxon>Mollusca</taxon>
        <taxon>Gastropoda</taxon>
        <taxon>Heterobranchia</taxon>
        <taxon>Euthyneura</taxon>
        <taxon>Panpulmonata</taxon>
        <taxon>Sacoglossa</taxon>
        <taxon>Placobranchoidea</taxon>
        <taxon>Plakobranchidae</taxon>
        <taxon>Elysia</taxon>
    </lineage>
</organism>